<accession>A0A839E6Y4</accession>
<evidence type="ECO:0000313" key="4">
    <source>
        <dbReference type="EMBL" id="MBA8847775.1"/>
    </source>
</evidence>
<keyword evidence="5" id="KW-1185">Reference proteome</keyword>
<dbReference type="PANTHER" id="PTHR44196:SF2">
    <property type="entry name" value="SHORT-CHAIN DEHYDROGENASE-RELATED"/>
    <property type="match status" value="1"/>
</dbReference>
<gene>
    <name evidence="3" type="ORF">FHX53_000841</name>
    <name evidence="4" type="ORF">FHX53_001360</name>
</gene>
<evidence type="ECO:0000256" key="2">
    <source>
        <dbReference type="ARBA" id="ARBA00023002"/>
    </source>
</evidence>
<dbReference type="PANTHER" id="PTHR44196">
    <property type="entry name" value="DEHYDROGENASE/REDUCTASE SDR FAMILY MEMBER 7B"/>
    <property type="match status" value="1"/>
</dbReference>
<comment type="similarity">
    <text evidence="1">Belongs to the short-chain dehydrogenases/reductases (SDR) family.</text>
</comment>
<dbReference type="PIRSF" id="PIRSF000126">
    <property type="entry name" value="11-beta-HSD1"/>
    <property type="match status" value="1"/>
</dbReference>
<dbReference type="Proteomes" id="UP000585905">
    <property type="component" value="Unassembled WGS sequence"/>
</dbReference>
<name>A0A839E6Y4_9MICO</name>
<dbReference type="RefSeq" id="WP_182490067.1">
    <property type="nucleotide sequence ID" value="NZ_BAAAOV010000005.1"/>
</dbReference>
<dbReference type="GO" id="GO:0016491">
    <property type="term" value="F:oxidoreductase activity"/>
    <property type="evidence" value="ECO:0007669"/>
    <property type="project" value="UniProtKB-KW"/>
</dbReference>
<dbReference type="Pfam" id="PF00106">
    <property type="entry name" value="adh_short"/>
    <property type="match status" value="1"/>
</dbReference>
<keyword evidence="2" id="KW-0560">Oxidoreductase</keyword>
<evidence type="ECO:0008006" key="6">
    <source>
        <dbReference type="Google" id="ProtNLM"/>
    </source>
</evidence>
<dbReference type="GO" id="GO:0016020">
    <property type="term" value="C:membrane"/>
    <property type="evidence" value="ECO:0007669"/>
    <property type="project" value="TreeGrafter"/>
</dbReference>
<protein>
    <recommendedName>
        <fullName evidence="6">Short-chain dehydrogenase</fullName>
    </recommendedName>
</protein>
<evidence type="ECO:0000256" key="1">
    <source>
        <dbReference type="ARBA" id="ARBA00006484"/>
    </source>
</evidence>
<comment type="caution">
    <text evidence="3">The sequence shown here is derived from an EMBL/GenBank/DDBJ whole genome shotgun (WGS) entry which is preliminary data.</text>
</comment>
<dbReference type="EMBL" id="JACGWX010000001">
    <property type="protein sequence ID" value="MBA8847277.1"/>
    <property type="molecule type" value="Genomic_DNA"/>
</dbReference>
<dbReference type="InterPro" id="IPR002347">
    <property type="entry name" value="SDR_fam"/>
</dbReference>
<dbReference type="Gene3D" id="3.40.50.720">
    <property type="entry name" value="NAD(P)-binding Rossmann-like Domain"/>
    <property type="match status" value="1"/>
</dbReference>
<dbReference type="InterPro" id="IPR036291">
    <property type="entry name" value="NAD(P)-bd_dom_sf"/>
</dbReference>
<dbReference type="CDD" id="cd05233">
    <property type="entry name" value="SDR_c"/>
    <property type="match status" value="1"/>
</dbReference>
<organism evidence="3 5">
    <name type="scientific">Microcella alkalica</name>
    <dbReference type="NCBI Taxonomy" id="355930"/>
    <lineage>
        <taxon>Bacteria</taxon>
        <taxon>Bacillati</taxon>
        <taxon>Actinomycetota</taxon>
        <taxon>Actinomycetes</taxon>
        <taxon>Micrococcales</taxon>
        <taxon>Microbacteriaceae</taxon>
        <taxon>Microcella</taxon>
    </lineage>
</organism>
<dbReference type="SUPFAM" id="SSF51735">
    <property type="entry name" value="NAD(P)-binding Rossmann-fold domains"/>
    <property type="match status" value="1"/>
</dbReference>
<evidence type="ECO:0000313" key="3">
    <source>
        <dbReference type="EMBL" id="MBA8847277.1"/>
    </source>
</evidence>
<evidence type="ECO:0000313" key="5">
    <source>
        <dbReference type="Proteomes" id="UP000585905"/>
    </source>
</evidence>
<reference evidence="3 5" key="1">
    <citation type="submission" date="2020-07" db="EMBL/GenBank/DDBJ databases">
        <title>Sequencing the genomes of 1000 actinobacteria strains.</title>
        <authorList>
            <person name="Klenk H.-P."/>
        </authorList>
    </citation>
    <scope>NUCLEOTIDE SEQUENCE [LARGE SCALE GENOMIC DNA]</scope>
    <source>
        <strain evidence="3 5">DSM 19663</strain>
    </source>
</reference>
<dbReference type="EMBL" id="JACGWX010000002">
    <property type="protein sequence ID" value="MBA8847775.1"/>
    <property type="molecule type" value="Genomic_DNA"/>
</dbReference>
<dbReference type="PRINTS" id="PR00081">
    <property type="entry name" value="GDHRDH"/>
</dbReference>
<dbReference type="AlphaFoldDB" id="A0A839E6Y4"/>
<proteinExistence type="inferred from homology"/>
<sequence>MTTALITGATAGIGAEFARQLAARGTDLVLVARTADRLEEVAAELRSRHGVGVETIAADLFEEPGVAAVERRVRDEADPVDLLVNNAGHGLVTDFAASPLDDEVRHLDLHVGVPLRLTHAAMQGMLARGEGRIVLISSVAAFTPRGSYGAAKAWGVSFARWANLRYRGLGVSVTAVAPGFTRTEFHERMGVATTGVPGPLWLDVRDLVRLALRDIDRGRSVSIPTLRYKVIAGLARVVPARMAAAGSLAPADRAARRR</sequence>